<dbReference type="Proteomes" id="UP000441354">
    <property type="component" value="Unassembled WGS sequence"/>
</dbReference>
<name>A0A7V7RPA2_9BACI</name>
<accession>A0A7V7RPA2</accession>
<reference evidence="1 2" key="1">
    <citation type="journal article" date="2014" name="Arch. Microbiol.">
        <title>Bacillus mesophilum sp. nov., strain IITR-54T, a novel 4-chlorobiphenyl dechlorinating bacterium.</title>
        <authorList>
            <person name="Manickam N."/>
            <person name="Singh N.K."/>
            <person name="Bajaj A."/>
            <person name="Kumar R.M."/>
            <person name="Kaur G."/>
            <person name="Kaur N."/>
            <person name="Bala M."/>
            <person name="Kumar A."/>
            <person name="Mayilraj S."/>
        </authorList>
    </citation>
    <scope>NUCLEOTIDE SEQUENCE [LARGE SCALE GENOMIC DNA]</scope>
    <source>
        <strain evidence="1 2">IITR-54</strain>
    </source>
</reference>
<organism evidence="1 2">
    <name type="scientific">Bacillus mesophilum</name>
    <dbReference type="NCBI Taxonomy" id="1071718"/>
    <lineage>
        <taxon>Bacteria</taxon>
        <taxon>Bacillati</taxon>
        <taxon>Bacillota</taxon>
        <taxon>Bacilli</taxon>
        <taxon>Bacillales</taxon>
        <taxon>Bacillaceae</taxon>
        <taxon>Bacillus</taxon>
    </lineage>
</organism>
<protein>
    <submittedName>
        <fullName evidence="1">Uncharacterized protein</fullName>
    </submittedName>
</protein>
<keyword evidence="2" id="KW-1185">Reference proteome</keyword>
<dbReference type="RefSeq" id="WP_151571753.1">
    <property type="nucleotide sequence ID" value="NZ_WBOT01000001.1"/>
</dbReference>
<sequence length="113" mass="12969">MEAILKDGSILHIDAEERIYAQSLPGSIPIVIDQAEGEKLLIEYAVHQQQEKREMKTKSDFIESLITYWCTYCDERFHIEEVRDPNKVHCPQCGTIGDVAINSRDYAKLGNTR</sequence>
<gene>
    <name evidence="1" type="ORF">F7732_00395</name>
</gene>
<evidence type="ECO:0000313" key="2">
    <source>
        <dbReference type="Proteomes" id="UP000441354"/>
    </source>
</evidence>
<proteinExistence type="predicted"/>
<dbReference type="OrthoDB" id="3182597at2"/>
<dbReference type="AlphaFoldDB" id="A0A7V7RPA2"/>
<evidence type="ECO:0000313" key="1">
    <source>
        <dbReference type="EMBL" id="KAB2335069.1"/>
    </source>
</evidence>
<dbReference type="EMBL" id="WBOT01000001">
    <property type="protein sequence ID" value="KAB2335069.1"/>
    <property type="molecule type" value="Genomic_DNA"/>
</dbReference>
<comment type="caution">
    <text evidence="1">The sequence shown here is derived from an EMBL/GenBank/DDBJ whole genome shotgun (WGS) entry which is preliminary data.</text>
</comment>